<accession>A0ABV0GEY3</accession>
<keyword evidence="3" id="KW-1185">Reference proteome</keyword>
<reference evidence="2 3" key="1">
    <citation type="submission" date="2024-05" db="EMBL/GenBank/DDBJ databases">
        <title>Roseateles sp. 2.12 16S ribosomal RNA gene Genome sequencing and assembly.</title>
        <authorList>
            <person name="Woo H."/>
        </authorList>
    </citation>
    <scope>NUCLEOTIDE SEQUENCE [LARGE SCALE GENOMIC DNA]</scope>
    <source>
        <strain evidence="2 3">2.12</strain>
    </source>
</reference>
<comment type="caution">
    <text evidence="2">The sequence shown here is derived from an EMBL/GenBank/DDBJ whole genome shotgun (WGS) entry which is preliminary data.</text>
</comment>
<evidence type="ECO:0000313" key="3">
    <source>
        <dbReference type="Proteomes" id="UP001462640"/>
    </source>
</evidence>
<gene>
    <name evidence="2" type="ORF">ABDJ40_12585</name>
</gene>
<protein>
    <submittedName>
        <fullName evidence="2">Uncharacterized protein</fullName>
    </submittedName>
</protein>
<dbReference type="EMBL" id="JBDPZC010000005">
    <property type="protein sequence ID" value="MEO3713600.1"/>
    <property type="molecule type" value="Genomic_DNA"/>
</dbReference>
<dbReference type="RefSeq" id="WP_347610149.1">
    <property type="nucleotide sequence ID" value="NZ_JBDPZC010000005.1"/>
</dbReference>
<dbReference type="Proteomes" id="UP001462640">
    <property type="component" value="Unassembled WGS sequence"/>
</dbReference>
<proteinExistence type="predicted"/>
<sequence length="71" mass="7988">MKEYLVIFAQLLCVGWLLRTMSKARGKLDEEELGWFDIRLGGKVPKPPKSTRKPPAPKVAAWPDEGRGPRA</sequence>
<name>A0ABV0GEY3_9BURK</name>
<evidence type="ECO:0000313" key="2">
    <source>
        <dbReference type="EMBL" id="MEO3713600.1"/>
    </source>
</evidence>
<evidence type="ECO:0000256" key="1">
    <source>
        <dbReference type="SAM" id="MobiDB-lite"/>
    </source>
</evidence>
<organism evidence="2 3">
    <name type="scientific">Roseateles flavus</name>
    <dbReference type="NCBI Taxonomy" id="3149041"/>
    <lineage>
        <taxon>Bacteria</taxon>
        <taxon>Pseudomonadati</taxon>
        <taxon>Pseudomonadota</taxon>
        <taxon>Betaproteobacteria</taxon>
        <taxon>Burkholderiales</taxon>
        <taxon>Sphaerotilaceae</taxon>
        <taxon>Roseateles</taxon>
    </lineage>
</organism>
<feature type="region of interest" description="Disordered" evidence="1">
    <location>
        <begin position="42"/>
        <end position="71"/>
    </location>
</feature>